<proteinExistence type="predicted"/>
<dbReference type="EMBL" id="KZ772718">
    <property type="protein sequence ID" value="PTQ39314.1"/>
    <property type="molecule type" value="Genomic_DNA"/>
</dbReference>
<accession>A0A2R6WZM7</accession>
<organism evidence="1 2">
    <name type="scientific">Marchantia polymorpha</name>
    <name type="common">Common liverwort</name>
    <name type="synonym">Marchantia aquatica</name>
    <dbReference type="NCBI Taxonomy" id="3197"/>
    <lineage>
        <taxon>Eukaryota</taxon>
        <taxon>Viridiplantae</taxon>
        <taxon>Streptophyta</taxon>
        <taxon>Embryophyta</taxon>
        <taxon>Marchantiophyta</taxon>
        <taxon>Marchantiopsida</taxon>
        <taxon>Marchantiidae</taxon>
        <taxon>Marchantiales</taxon>
        <taxon>Marchantiaceae</taxon>
        <taxon>Marchantia</taxon>
    </lineage>
</organism>
<dbReference type="AlphaFoldDB" id="A0A2R6WZM7"/>
<protein>
    <submittedName>
        <fullName evidence="1">Uncharacterized protein</fullName>
    </submittedName>
</protein>
<sequence>MGPHILLRDDLFTEFITVTNHCLTQLIDYTMESTHQLFPFISEAVLSHERRHFQIRKEGIWST</sequence>
<gene>
    <name evidence="1" type="ORF">MARPO_0046s0121</name>
</gene>
<keyword evidence="2" id="KW-1185">Reference proteome</keyword>
<name>A0A2R6WZM7_MARPO</name>
<dbReference type="Proteomes" id="UP000244005">
    <property type="component" value="Unassembled WGS sequence"/>
</dbReference>
<evidence type="ECO:0000313" key="1">
    <source>
        <dbReference type="EMBL" id="PTQ39314.1"/>
    </source>
</evidence>
<dbReference type="Gramene" id="Mp7g00030.1">
    <property type="protein sequence ID" value="Mp7g00030.1.cds1"/>
    <property type="gene ID" value="Mp7g00030"/>
</dbReference>
<reference evidence="2" key="1">
    <citation type="journal article" date="2017" name="Cell">
        <title>Insights into land plant evolution garnered from the Marchantia polymorpha genome.</title>
        <authorList>
            <person name="Bowman J.L."/>
            <person name="Kohchi T."/>
            <person name="Yamato K.T."/>
            <person name="Jenkins J."/>
            <person name="Shu S."/>
            <person name="Ishizaki K."/>
            <person name="Yamaoka S."/>
            <person name="Nishihama R."/>
            <person name="Nakamura Y."/>
            <person name="Berger F."/>
            <person name="Adam C."/>
            <person name="Aki S.S."/>
            <person name="Althoff F."/>
            <person name="Araki T."/>
            <person name="Arteaga-Vazquez M.A."/>
            <person name="Balasubrmanian S."/>
            <person name="Barry K."/>
            <person name="Bauer D."/>
            <person name="Boehm C.R."/>
            <person name="Briginshaw L."/>
            <person name="Caballero-Perez J."/>
            <person name="Catarino B."/>
            <person name="Chen F."/>
            <person name="Chiyoda S."/>
            <person name="Chovatia M."/>
            <person name="Davies K.M."/>
            <person name="Delmans M."/>
            <person name="Demura T."/>
            <person name="Dierschke T."/>
            <person name="Dolan L."/>
            <person name="Dorantes-Acosta A.E."/>
            <person name="Eklund D.M."/>
            <person name="Florent S.N."/>
            <person name="Flores-Sandoval E."/>
            <person name="Fujiyama A."/>
            <person name="Fukuzawa H."/>
            <person name="Galik B."/>
            <person name="Grimanelli D."/>
            <person name="Grimwood J."/>
            <person name="Grossniklaus U."/>
            <person name="Hamada T."/>
            <person name="Haseloff J."/>
            <person name="Hetherington A.J."/>
            <person name="Higo A."/>
            <person name="Hirakawa Y."/>
            <person name="Hundley H.N."/>
            <person name="Ikeda Y."/>
            <person name="Inoue K."/>
            <person name="Inoue S.I."/>
            <person name="Ishida S."/>
            <person name="Jia Q."/>
            <person name="Kakita M."/>
            <person name="Kanazawa T."/>
            <person name="Kawai Y."/>
            <person name="Kawashima T."/>
            <person name="Kennedy M."/>
            <person name="Kinose K."/>
            <person name="Kinoshita T."/>
            <person name="Kohara Y."/>
            <person name="Koide E."/>
            <person name="Komatsu K."/>
            <person name="Kopischke S."/>
            <person name="Kubo M."/>
            <person name="Kyozuka J."/>
            <person name="Lagercrantz U."/>
            <person name="Lin S.S."/>
            <person name="Lindquist E."/>
            <person name="Lipzen A.M."/>
            <person name="Lu C.W."/>
            <person name="De Luna E."/>
            <person name="Martienssen R.A."/>
            <person name="Minamino N."/>
            <person name="Mizutani M."/>
            <person name="Mizutani M."/>
            <person name="Mochizuki N."/>
            <person name="Monte I."/>
            <person name="Mosher R."/>
            <person name="Nagasaki H."/>
            <person name="Nakagami H."/>
            <person name="Naramoto S."/>
            <person name="Nishitani K."/>
            <person name="Ohtani M."/>
            <person name="Okamoto T."/>
            <person name="Okumura M."/>
            <person name="Phillips J."/>
            <person name="Pollak B."/>
            <person name="Reinders A."/>
            <person name="Rovekamp M."/>
            <person name="Sano R."/>
            <person name="Sawa S."/>
            <person name="Schmid M.W."/>
            <person name="Shirakawa M."/>
            <person name="Solano R."/>
            <person name="Spunde A."/>
            <person name="Suetsugu N."/>
            <person name="Sugano S."/>
            <person name="Sugiyama A."/>
            <person name="Sun R."/>
            <person name="Suzuki Y."/>
            <person name="Takenaka M."/>
            <person name="Takezawa D."/>
            <person name="Tomogane H."/>
            <person name="Tsuzuki M."/>
            <person name="Ueda T."/>
            <person name="Umeda M."/>
            <person name="Ward J.M."/>
            <person name="Watanabe Y."/>
            <person name="Yazaki K."/>
            <person name="Yokoyama R."/>
            <person name="Yoshitake Y."/>
            <person name="Yotsui I."/>
            <person name="Zachgo S."/>
            <person name="Schmutz J."/>
        </authorList>
    </citation>
    <scope>NUCLEOTIDE SEQUENCE [LARGE SCALE GENOMIC DNA]</scope>
    <source>
        <strain evidence="2">Tak-1</strain>
    </source>
</reference>
<evidence type="ECO:0000313" key="2">
    <source>
        <dbReference type="Proteomes" id="UP000244005"/>
    </source>
</evidence>